<keyword evidence="3" id="KW-1185">Reference proteome</keyword>
<reference evidence="1 4" key="2">
    <citation type="submission" date="2020-08" db="EMBL/GenBank/DDBJ databases">
        <title>Genomic Encyclopedia of Type Strains, Phase IV (KMG-IV): sequencing the most valuable type-strain genomes for metagenomic binning, comparative biology and taxonomic classification.</title>
        <authorList>
            <person name="Goeker M."/>
        </authorList>
    </citation>
    <scope>NUCLEOTIDE SEQUENCE [LARGE SCALE GENOMIC DNA]</scope>
    <source>
        <strain evidence="1 4">DSM 100021</strain>
    </source>
</reference>
<organism evidence="2 3">
    <name type="scientific">Allorhizobium taibaishanense</name>
    <dbReference type="NCBI Taxonomy" id="887144"/>
    <lineage>
        <taxon>Bacteria</taxon>
        <taxon>Pseudomonadati</taxon>
        <taxon>Pseudomonadota</taxon>
        <taxon>Alphaproteobacteria</taxon>
        <taxon>Hyphomicrobiales</taxon>
        <taxon>Rhizobiaceae</taxon>
        <taxon>Rhizobium/Agrobacterium group</taxon>
        <taxon>Allorhizobium</taxon>
    </lineage>
</organism>
<reference evidence="2 3" key="1">
    <citation type="submission" date="2016-09" db="EMBL/GenBank/DDBJ databases">
        <title>Rhizobium oryziradicis sp. nov., isolated from the root of rice.</title>
        <authorList>
            <person name="Zhao J."/>
            <person name="Zhang X."/>
        </authorList>
    </citation>
    <scope>NUCLEOTIDE SEQUENCE [LARGE SCALE GENOMIC DNA]</scope>
    <source>
        <strain evidence="2 3">14971</strain>
    </source>
</reference>
<comment type="caution">
    <text evidence="2">The sequence shown here is derived from an EMBL/GenBank/DDBJ whole genome shotgun (WGS) entry which is preliminary data.</text>
</comment>
<dbReference type="EMBL" id="MKIN01000024">
    <property type="protein sequence ID" value="OLP48143.1"/>
    <property type="molecule type" value="Genomic_DNA"/>
</dbReference>
<dbReference type="AlphaFoldDB" id="A0A1Q9A0P2"/>
<dbReference type="OrthoDB" id="7597216at2"/>
<dbReference type="STRING" id="887144.BJF91_08310"/>
<evidence type="ECO:0000313" key="4">
    <source>
        <dbReference type="Proteomes" id="UP000544107"/>
    </source>
</evidence>
<proteinExistence type="predicted"/>
<protein>
    <submittedName>
        <fullName evidence="1">Putative phiE125 gp8 family phage protein</fullName>
    </submittedName>
</protein>
<sequence length="182" mass="19943">MSWYGATVTAKAADLPVSVQTVKERCGIDTAHDDAILHMMLEEVVAVVEQTCNLSVFPKTLVAQCDGWADLERLPDGPVKPGSKPVITYTSQDGGEIVLDPSLYRLKSDGLTFGLVPVRFWPLAHRGAPVTVTYEVGFVELPFDLRLGIIMRVAEIYGRPENGAADAVTDFDRLLVNWRRGA</sequence>
<accession>A0A1Q9A0P2</accession>
<evidence type="ECO:0000313" key="2">
    <source>
        <dbReference type="EMBL" id="OLP48143.1"/>
    </source>
</evidence>
<evidence type="ECO:0000313" key="3">
    <source>
        <dbReference type="Proteomes" id="UP000185598"/>
    </source>
</evidence>
<name>A0A1Q9A0P2_9HYPH</name>
<evidence type="ECO:0000313" key="1">
    <source>
        <dbReference type="EMBL" id="MBB4007801.1"/>
    </source>
</evidence>
<dbReference type="Proteomes" id="UP000544107">
    <property type="component" value="Unassembled WGS sequence"/>
</dbReference>
<dbReference type="EMBL" id="JACIED010000002">
    <property type="protein sequence ID" value="MBB4007801.1"/>
    <property type="molecule type" value="Genomic_DNA"/>
</dbReference>
<gene>
    <name evidence="2" type="ORF">BJF91_08310</name>
    <name evidence="1" type="ORF">GGQ71_002064</name>
</gene>
<dbReference type="Proteomes" id="UP000185598">
    <property type="component" value="Unassembled WGS sequence"/>
</dbReference>
<dbReference type="RefSeq" id="WP_075616196.1">
    <property type="nucleotide sequence ID" value="NZ_JACIED010000002.1"/>
</dbReference>